<keyword evidence="2" id="KW-0501">Molybdenum cofactor biosynthesis</keyword>
<dbReference type="PANTHER" id="PTHR30592:SF1">
    <property type="entry name" value="SULFUR CARRIER PROTEIN FDHD"/>
    <property type="match status" value="1"/>
</dbReference>
<name>A0A7V8FQ40_9BURK</name>
<evidence type="ECO:0000256" key="1">
    <source>
        <dbReference type="ARBA" id="ARBA00022490"/>
    </source>
</evidence>
<dbReference type="InterPro" id="IPR003786">
    <property type="entry name" value="FdhD"/>
</dbReference>
<dbReference type="GO" id="GO:0006777">
    <property type="term" value="P:Mo-molybdopterin cofactor biosynthetic process"/>
    <property type="evidence" value="ECO:0007669"/>
    <property type="project" value="UniProtKB-KW"/>
</dbReference>
<keyword evidence="1" id="KW-0963">Cytoplasm</keyword>
<dbReference type="AlphaFoldDB" id="A0A7V8FQ40"/>
<sequence>MTAPLVPQRVQRLARGPALPETVDDVVAAEVPVALVFNGISHAVMMATPQDLEDFALGFALSEGLIDTPADCRGIEAQATVACGDEAHELPAGTEACEVHLDIAAHCFARLKARRRALAGRTGCGVCGIDSLEGLDLEPERVAVPAWAAGLSVETVLDAFDAMPAQQTLNRQAGAVHAAGWARPDGTLV</sequence>
<organism evidence="3 4">
    <name type="scientific">Paracidovorax wautersii</name>
    <dbReference type="NCBI Taxonomy" id="1177982"/>
    <lineage>
        <taxon>Bacteria</taxon>
        <taxon>Pseudomonadati</taxon>
        <taxon>Pseudomonadota</taxon>
        <taxon>Betaproteobacteria</taxon>
        <taxon>Burkholderiales</taxon>
        <taxon>Comamonadaceae</taxon>
        <taxon>Paracidovorax</taxon>
    </lineage>
</organism>
<evidence type="ECO:0000256" key="2">
    <source>
        <dbReference type="ARBA" id="ARBA00023150"/>
    </source>
</evidence>
<evidence type="ECO:0000313" key="4">
    <source>
        <dbReference type="Proteomes" id="UP000461670"/>
    </source>
</evidence>
<dbReference type="Pfam" id="PF02634">
    <property type="entry name" value="FdhD-NarQ"/>
    <property type="match status" value="1"/>
</dbReference>
<gene>
    <name evidence="3" type="primary">fdhD_1</name>
    <name evidence="3" type="ORF">GAK30_01329</name>
</gene>
<dbReference type="Proteomes" id="UP000461670">
    <property type="component" value="Unassembled WGS sequence"/>
</dbReference>
<evidence type="ECO:0000313" key="3">
    <source>
        <dbReference type="EMBL" id="KAF1022184.1"/>
    </source>
</evidence>
<comment type="caution">
    <text evidence="3">The sequence shown here is derived from an EMBL/GenBank/DDBJ whole genome shotgun (WGS) entry which is preliminary data.</text>
</comment>
<accession>A0A7V8FQ40</accession>
<proteinExistence type="predicted"/>
<dbReference type="Gene3D" id="3.10.20.10">
    <property type="match status" value="1"/>
</dbReference>
<reference evidence="4" key="1">
    <citation type="journal article" date="2020" name="MBio">
        <title>Horizontal gene transfer to a defensive symbiont with a reduced genome amongst a multipartite beetle microbiome.</title>
        <authorList>
            <person name="Waterworth S.C."/>
            <person name="Florez L.V."/>
            <person name="Rees E.R."/>
            <person name="Hertweck C."/>
            <person name="Kaltenpoth M."/>
            <person name="Kwan J.C."/>
        </authorList>
    </citation>
    <scope>NUCLEOTIDE SEQUENCE [LARGE SCALE GENOMIC DNA]</scope>
</reference>
<protein>
    <submittedName>
        <fullName evidence="3">Sulfur carrier protein FdhD</fullName>
    </submittedName>
</protein>
<dbReference type="PANTHER" id="PTHR30592">
    <property type="entry name" value="FORMATE DEHYDROGENASE"/>
    <property type="match status" value="1"/>
</dbReference>
<dbReference type="EMBL" id="WNDQ01000014">
    <property type="protein sequence ID" value="KAF1022184.1"/>
    <property type="molecule type" value="Genomic_DNA"/>
</dbReference>
<dbReference type="GO" id="GO:0016783">
    <property type="term" value="F:sulfurtransferase activity"/>
    <property type="evidence" value="ECO:0007669"/>
    <property type="project" value="InterPro"/>
</dbReference>
<dbReference type="InterPro" id="IPR016193">
    <property type="entry name" value="Cytidine_deaminase-like"/>
</dbReference>
<dbReference type="SUPFAM" id="SSF53927">
    <property type="entry name" value="Cytidine deaminase-like"/>
    <property type="match status" value="1"/>
</dbReference>